<gene>
    <name evidence="2" type="ORF">B1756_11630</name>
</gene>
<evidence type="ECO:0000313" key="3">
    <source>
        <dbReference type="Proteomes" id="UP000250088"/>
    </source>
</evidence>
<dbReference type="Proteomes" id="UP000250088">
    <property type="component" value="Chromosome"/>
</dbReference>
<feature type="transmembrane region" description="Helical" evidence="1">
    <location>
        <begin position="72"/>
        <end position="91"/>
    </location>
</feature>
<organism evidence="2 3">
    <name type="scientific">Natrarchaeobaculum aegyptiacum</name>
    <dbReference type="NCBI Taxonomy" id="745377"/>
    <lineage>
        <taxon>Archaea</taxon>
        <taxon>Methanobacteriati</taxon>
        <taxon>Methanobacteriota</taxon>
        <taxon>Stenosarchaea group</taxon>
        <taxon>Halobacteria</taxon>
        <taxon>Halobacteriales</taxon>
        <taxon>Natrialbaceae</taxon>
        <taxon>Natrarchaeobaculum</taxon>
    </lineage>
</organism>
<dbReference type="GeneID" id="32894737"/>
<dbReference type="OrthoDB" id="203413at2157"/>
<dbReference type="RefSeq" id="WP_086890160.1">
    <property type="nucleotide sequence ID" value="NZ_CP019893.1"/>
</dbReference>
<reference evidence="3" key="1">
    <citation type="submission" date="2017-02" db="EMBL/GenBank/DDBJ databases">
        <title>Natronthermophilus aegyptiacus gen. nov.,sp. nov., an aerobic, extremely halophilic alkalithermophilic archaeon isolated from the athalassohaline Wadi An Natrun, Egypt.</title>
        <authorList>
            <person name="Zhao B."/>
        </authorList>
    </citation>
    <scope>NUCLEOTIDE SEQUENCE [LARGE SCALE GENOMIC DNA]</scope>
    <source>
        <strain evidence="3">JW/NM-HA 15</strain>
    </source>
</reference>
<accession>A0A2Z2HX36</accession>
<sequence>MNGSERGRQGSGIPQRVHQLIVAGIVVYFLLYGAFVVTDHVYAFFAAELVFGVIAVGLGATLFGIADGEVGAELAAAVLLVVGGIAQFSFLLTFEPILSTVSSVAVFAGVGLYVYTVWVGE</sequence>
<dbReference type="KEGG" id="naj:B1756_11630"/>
<keyword evidence="3" id="KW-1185">Reference proteome</keyword>
<feature type="transmembrane region" description="Helical" evidence="1">
    <location>
        <begin position="20"/>
        <end position="37"/>
    </location>
</feature>
<name>A0A2Z2HX36_9EURY</name>
<keyword evidence="1" id="KW-1133">Transmembrane helix</keyword>
<protein>
    <submittedName>
        <fullName evidence="2">Uncharacterized protein</fullName>
    </submittedName>
</protein>
<feature type="transmembrane region" description="Helical" evidence="1">
    <location>
        <begin position="43"/>
        <end position="65"/>
    </location>
</feature>
<feature type="transmembrane region" description="Helical" evidence="1">
    <location>
        <begin position="97"/>
        <end position="118"/>
    </location>
</feature>
<keyword evidence="1" id="KW-0472">Membrane</keyword>
<evidence type="ECO:0000256" key="1">
    <source>
        <dbReference type="SAM" id="Phobius"/>
    </source>
</evidence>
<proteinExistence type="predicted"/>
<keyword evidence="1" id="KW-0812">Transmembrane</keyword>
<dbReference type="EMBL" id="CP019893">
    <property type="protein sequence ID" value="ARS91820.1"/>
    <property type="molecule type" value="Genomic_DNA"/>
</dbReference>
<dbReference type="AlphaFoldDB" id="A0A2Z2HX36"/>
<evidence type="ECO:0000313" key="2">
    <source>
        <dbReference type="EMBL" id="ARS91820.1"/>
    </source>
</evidence>